<comment type="similarity">
    <text evidence="2">Belongs to the GerABKC lipoprotein family.</text>
</comment>
<feature type="domain" description="Spore germination GerAC-like C-terminal" evidence="8">
    <location>
        <begin position="223"/>
        <end position="386"/>
    </location>
</feature>
<dbReference type="NCBIfam" id="TIGR02887">
    <property type="entry name" value="spore_ger_x_C"/>
    <property type="match status" value="1"/>
</dbReference>
<dbReference type="RefSeq" id="WP_377563202.1">
    <property type="nucleotide sequence ID" value="NZ_JBHTJZ010000008.1"/>
</dbReference>
<keyword evidence="6" id="KW-0564">Palmitate</keyword>
<evidence type="ECO:0000256" key="5">
    <source>
        <dbReference type="ARBA" id="ARBA00023136"/>
    </source>
</evidence>
<feature type="domain" description="Spore germination protein N-terminal" evidence="9">
    <location>
        <begin position="23"/>
        <end position="197"/>
    </location>
</feature>
<evidence type="ECO:0000256" key="7">
    <source>
        <dbReference type="ARBA" id="ARBA00023288"/>
    </source>
</evidence>
<dbReference type="PANTHER" id="PTHR35789:SF1">
    <property type="entry name" value="SPORE GERMINATION PROTEIN B3"/>
    <property type="match status" value="1"/>
</dbReference>
<evidence type="ECO:0000256" key="4">
    <source>
        <dbReference type="ARBA" id="ARBA00022729"/>
    </source>
</evidence>
<keyword evidence="11" id="KW-1185">Reference proteome</keyword>
<evidence type="ECO:0000256" key="6">
    <source>
        <dbReference type="ARBA" id="ARBA00023139"/>
    </source>
</evidence>
<dbReference type="PROSITE" id="PS51257">
    <property type="entry name" value="PROKAR_LIPOPROTEIN"/>
    <property type="match status" value="1"/>
</dbReference>
<dbReference type="Gene3D" id="6.20.190.10">
    <property type="entry name" value="Nutrient germinant receptor protein C, domain 1"/>
    <property type="match status" value="1"/>
</dbReference>
<dbReference type="InterPro" id="IPR038501">
    <property type="entry name" value="Spore_GerAC_C_sf"/>
</dbReference>
<keyword evidence="7" id="KW-0449">Lipoprotein</keyword>
<dbReference type="Proteomes" id="UP001596989">
    <property type="component" value="Unassembled WGS sequence"/>
</dbReference>
<dbReference type="InterPro" id="IPR008844">
    <property type="entry name" value="Spore_GerAC-like"/>
</dbReference>
<keyword evidence="3" id="KW-0309">Germination</keyword>
<accession>A0ABW3HP02</accession>
<proteinExistence type="inferred from homology"/>
<evidence type="ECO:0000256" key="3">
    <source>
        <dbReference type="ARBA" id="ARBA00022544"/>
    </source>
</evidence>
<dbReference type="Gene3D" id="3.30.300.210">
    <property type="entry name" value="Nutrient germinant receptor protein C, domain 3"/>
    <property type="match status" value="1"/>
</dbReference>
<sequence length="398" mass="44239">MTRISSLIALLLVVAVLLTGCWNRRELNDLSIVAGLGIDKWKDKYMLTVQVVDPAEVAAKQGASGRSPVTTYSATGDTLFEAIRKMTTVTSRKLYFSHLRILVLGEELAREGIAETIDLWSRDPETRTDFYLLVARGMQAQKVLEVLTPMEKIPANKLMASLEVSEKAWAPTVSIQLDELITDIVSEGKQPVLTGVSILGNQEEGTKMENVQTPKPAVNLIYKGIAVFKGDKLVGWLNAEESKGYSDLTNKLDSTIIELGCPEGGKLAVEIIRANTKVKGKLRNGEPEVDIAIRSEANIADVECNIDLMDTEMISLLETKVEAAVKNHADYALKKARKLKSDIFGFGEAIHRAAPRYWRKHKEDWVEIFQHLPVNMHVEVKIRRLGTTGGTFIHEMKE</sequence>
<evidence type="ECO:0000256" key="2">
    <source>
        <dbReference type="ARBA" id="ARBA00007886"/>
    </source>
</evidence>
<evidence type="ECO:0000313" key="10">
    <source>
        <dbReference type="EMBL" id="MFD0959196.1"/>
    </source>
</evidence>
<evidence type="ECO:0000313" key="11">
    <source>
        <dbReference type="Proteomes" id="UP001596989"/>
    </source>
</evidence>
<keyword evidence="5" id="KW-0472">Membrane</keyword>
<dbReference type="EMBL" id="JBHTJZ010000008">
    <property type="protein sequence ID" value="MFD0959196.1"/>
    <property type="molecule type" value="Genomic_DNA"/>
</dbReference>
<dbReference type="InterPro" id="IPR046953">
    <property type="entry name" value="Spore_GerAC-like_C"/>
</dbReference>
<evidence type="ECO:0000259" key="8">
    <source>
        <dbReference type="Pfam" id="PF05504"/>
    </source>
</evidence>
<protein>
    <submittedName>
        <fullName evidence="10">Ger(X)C family spore germination protein</fullName>
    </submittedName>
</protein>
<comment type="subcellular location">
    <subcellularLocation>
        <location evidence="1">Membrane</location>
        <topology evidence="1">Lipid-anchor</topology>
    </subcellularLocation>
</comment>
<evidence type="ECO:0000259" key="9">
    <source>
        <dbReference type="Pfam" id="PF25198"/>
    </source>
</evidence>
<reference evidence="11" key="1">
    <citation type="journal article" date="2019" name="Int. J. Syst. Evol. Microbiol.">
        <title>The Global Catalogue of Microorganisms (GCM) 10K type strain sequencing project: providing services to taxonomists for standard genome sequencing and annotation.</title>
        <authorList>
            <consortium name="The Broad Institute Genomics Platform"/>
            <consortium name="The Broad Institute Genome Sequencing Center for Infectious Disease"/>
            <person name="Wu L."/>
            <person name="Ma J."/>
        </authorList>
    </citation>
    <scope>NUCLEOTIDE SEQUENCE [LARGE SCALE GENOMIC DNA]</scope>
    <source>
        <strain evidence="11">CCUG 59129</strain>
    </source>
</reference>
<dbReference type="Pfam" id="PF25198">
    <property type="entry name" value="Spore_GerAC_N"/>
    <property type="match status" value="1"/>
</dbReference>
<dbReference type="PANTHER" id="PTHR35789">
    <property type="entry name" value="SPORE GERMINATION PROTEIN B3"/>
    <property type="match status" value="1"/>
</dbReference>
<keyword evidence="4" id="KW-0732">Signal</keyword>
<evidence type="ECO:0000256" key="1">
    <source>
        <dbReference type="ARBA" id="ARBA00004635"/>
    </source>
</evidence>
<name>A0ABW3HP02_9BACL</name>
<organism evidence="10 11">
    <name type="scientific">Paenibacillus chungangensis</name>
    <dbReference type="NCBI Taxonomy" id="696535"/>
    <lineage>
        <taxon>Bacteria</taxon>
        <taxon>Bacillati</taxon>
        <taxon>Bacillota</taxon>
        <taxon>Bacilli</taxon>
        <taxon>Bacillales</taxon>
        <taxon>Paenibacillaceae</taxon>
        <taxon>Paenibacillus</taxon>
    </lineage>
</organism>
<gene>
    <name evidence="10" type="ORF">ACFQ2I_07325</name>
</gene>
<comment type="caution">
    <text evidence="10">The sequence shown here is derived from an EMBL/GenBank/DDBJ whole genome shotgun (WGS) entry which is preliminary data.</text>
</comment>
<dbReference type="InterPro" id="IPR057336">
    <property type="entry name" value="GerAC_N"/>
</dbReference>
<dbReference type="Pfam" id="PF05504">
    <property type="entry name" value="Spore_GerAC"/>
    <property type="match status" value="1"/>
</dbReference>